<organism evidence="1 2">
    <name type="scientific">Helicobacter marmotae</name>
    <dbReference type="NCBI Taxonomy" id="152490"/>
    <lineage>
        <taxon>Bacteria</taxon>
        <taxon>Pseudomonadati</taxon>
        <taxon>Campylobacterota</taxon>
        <taxon>Epsilonproteobacteria</taxon>
        <taxon>Campylobacterales</taxon>
        <taxon>Helicobacteraceae</taxon>
        <taxon>Helicobacter</taxon>
    </lineage>
</organism>
<protein>
    <submittedName>
        <fullName evidence="1">Uncharacterized protein</fullName>
    </submittedName>
</protein>
<dbReference type="AlphaFoldDB" id="A0A3D8I5M6"/>
<evidence type="ECO:0000313" key="1">
    <source>
        <dbReference type="EMBL" id="RDU59861.1"/>
    </source>
</evidence>
<dbReference type="EMBL" id="NXLR01000008">
    <property type="protein sequence ID" value="RDU59861.1"/>
    <property type="molecule type" value="Genomic_DNA"/>
</dbReference>
<proteinExistence type="predicted"/>
<keyword evidence="2" id="KW-1185">Reference proteome</keyword>
<evidence type="ECO:0000313" key="2">
    <source>
        <dbReference type="Proteomes" id="UP000256599"/>
    </source>
</evidence>
<dbReference type="Proteomes" id="UP000256599">
    <property type="component" value="Unassembled WGS sequence"/>
</dbReference>
<reference evidence="1 2" key="1">
    <citation type="submission" date="2018-04" db="EMBL/GenBank/DDBJ databases">
        <title>Novel Campyloabacter and Helicobacter Species and Strains.</title>
        <authorList>
            <person name="Mannion A.J."/>
            <person name="Shen Z."/>
            <person name="Fox J.G."/>
        </authorList>
    </citation>
    <scope>NUCLEOTIDE SEQUENCE [LARGE SCALE GENOMIC DNA]</scope>
    <source>
        <strain evidence="1 2">MIT 98-6070</strain>
    </source>
</reference>
<name>A0A3D8I5M6_9HELI</name>
<comment type="caution">
    <text evidence="1">The sequence shown here is derived from an EMBL/GenBank/DDBJ whole genome shotgun (WGS) entry which is preliminary data.</text>
</comment>
<accession>A0A3D8I5M6</accession>
<dbReference type="OrthoDB" id="5324565at2"/>
<dbReference type="RefSeq" id="WP_104700171.1">
    <property type="nucleotide sequence ID" value="NZ_NXLR01000008.1"/>
</dbReference>
<sequence>MLIICVQGCSDFYAKDFIHIASATQGTKEENTQKEREIQAMRKSQILQDEHTRVLMIVRYVNEIDSTLLQNGKEEVFLVEVYAKDETLSPNLFSFTLSNTYKSTQANAIIKLSKEELAQFAPDIIYNDVYKVSFAHMGARGRDSLKLLAHIKGIGDMSFDFGYAKAKSNLTK</sequence>
<gene>
    <name evidence="1" type="ORF">CQA63_05260</name>
</gene>